<keyword evidence="3" id="KW-1185">Reference proteome</keyword>
<accession>A0A8S1H0R9</accession>
<feature type="chain" id="PRO_5035731661" evidence="1">
    <location>
        <begin position="18"/>
        <end position="122"/>
    </location>
</feature>
<name>A0A8S1H0R9_9PELO</name>
<protein>
    <submittedName>
        <fullName evidence="2">Uncharacterized protein</fullName>
    </submittedName>
</protein>
<comment type="caution">
    <text evidence="2">The sequence shown here is derived from an EMBL/GenBank/DDBJ whole genome shotgun (WGS) entry which is preliminary data.</text>
</comment>
<reference evidence="2" key="1">
    <citation type="submission" date="2020-10" db="EMBL/GenBank/DDBJ databases">
        <authorList>
            <person name="Kikuchi T."/>
        </authorList>
    </citation>
    <scope>NUCLEOTIDE SEQUENCE</scope>
    <source>
        <strain evidence="2">NKZ352</strain>
    </source>
</reference>
<dbReference type="EMBL" id="CAJGYM010000009">
    <property type="protein sequence ID" value="CAD6188823.1"/>
    <property type="molecule type" value="Genomic_DNA"/>
</dbReference>
<feature type="signal peptide" evidence="1">
    <location>
        <begin position="1"/>
        <end position="17"/>
    </location>
</feature>
<sequence>MLLKIFLLNFFLLSVFSAYFDVKREGIVYHFNMPGDGSCKVYQWCASWLKCDSEEKSGFSYSCVAPLKVVPEKPWRYYTPLEGESCSMFPLCNNHLQCDEKDGSNDTFKCAEPTRIAISILG</sequence>
<evidence type="ECO:0000256" key="1">
    <source>
        <dbReference type="SAM" id="SignalP"/>
    </source>
</evidence>
<organism evidence="2 3">
    <name type="scientific">Caenorhabditis auriculariae</name>
    <dbReference type="NCBI Taxonomy" id="2777116"/>
    <lineage>
        <taxon>Eukaryota</taxon>
        <taxon>Metazoa</taxon>
        <taxon>Ecdysozoa</taxon>
        <taxon>Nematoda</taxon>
        <taxon>Chromadorea</taxon>
        <taxon>Rhabditida</taxon>
        <taxon>Rhabditina</taxon>
        <taxon>Rhabditomorpha</taxon>
        <taxon>Rhabditoidea</taxon>
        <taxon>Rhabditidae</taxon>
        <taxon>Peloderinae</taxon>
        <taxon>Caenorhabditis</taxon>
    </lineage>
</organism>
<keyword evidence="1" id="KW-0732">Signal</keyword>
<dbReference type="AlphaFoldDB" id="A0A8S1H0R9"/>
<dbReference type="Proteomes" id="UP000835052">
    <property type="component" value="Unassembled WGS sequence"/>
</dbReference>
<proteinExistence type="predicted"/>
<gene>
    <name evidence="2" type="ORF">CAUJ_LOCUS4742</name>
</gene>
<evidence type="ECO:0000313" key="3">
    <source>
        <dbReference type="Proteomes" id="UP000835052"/>
    </source>
</evidence>
<evidence type="ECO:0000313" key="2">
    <source>
        <dbReference type="EMBL" id="CAD6188823.1"/>
    </source>
</evidence>